<evidence type="ECO:0008006" key="3">
    <source>
        <dbReference type="Google" id="ProtNLM"/>
    </source>
</evidence>
<proteinExistence type="predicted"/>
<protein>
    <recommendedName>
        <fullName evidence="3">Mobilization protein</fullName>
    </recommendedName>
</protein>
<evidence type="ECO:0000313" key="2">
    <source>
        <dbReference type="Proteomes" id="UP000375690"/>
    </source>
</evidence>
<organism evidence="1 2">
    <name type="scientific">Bacteroides ovatus</name>
    <dbReference type="NCBI Taxonomy" id="28116"/>
    <lineage>
        <taxon>Bacteria</taxon>
        <taxon>Pseudomonadati</taxon>
        <taxon>Bacteroidota</taxon>
        <taxon>Bacteroidia</taxon>
        <taxon>Bacteroidales</taxon>
        <taxon>Bacteroidaceae</taxon>
        <taxon>Bacteroides</taxon>
    </lineage>
</organism>
<name>A0A414E1U8_BACOV</name>
<accession>A0A414E1U8</accession>
<evidence type="ECO:0000313" key="1">
    <source>
        <dbReference type="EMBL" id="KAB1327372.1"/>
    </source>
</evidence>
<dbReference type="RefSeq" id="WP_118161430.1">
    <property type="nucleotide sequence ID" value="NZ_QSIX01000026.1"/>
</dbReference>
<gene>
    <name evidence="1" type="ORF">F3B53_10355</name>
</gene>
<dbReference type="AlphaFoldDB" id="A0A414E1U8"/>
<reference evidence="1 2" key="1">
    <citation type="journal article" date="2019" name="Nat. Med.">
        <title>A library of human gut bacterial isolates paired with longitudinal multiomics data enables mechanistic microbiome research.</title>
        <authorList>
            <person name="Poyet M."/>
            <person name="Groussin M."/>
            <person name="Gibbons S.M."/>
            <person name="Avila-Pacheco J."/>
            <person name="Jiang X."/>
            <person name="Kearney S.M."/>
            <person name="Perrotta A.R."/>
            <person name="Berdy B."/>
            <person name="Zhao S."/>
            <person name="Lieberman T.D."/>
            <person name="Swanson P.K."/>
            <person name="Smith M."/>
            <person name="Roesemann S."/>
            <person name="Alexander J.E."/>
            <person name="Rich S.A."/>
            <person name="Livny J."/>
            <person name="Vlamakis H."/>
            <person name="Clish C."/>
            <person name="Bullock K."/>
            <person name="Deik A."/>
            <person name="Scott J."/>
            <person name="Pierce K.A."/>
            <person name="Xavier R.J."/>
            <person name="Alm E.J."/>
        </authorList>
    </citation>
    <scope>NUCLEOTIDE SEQUENCE [LARGE SCALE GENOMIC DNA]</scope>
    <source>
        <strain evidence="1 2">BIOML-A2</strain>
    </source>
</reference>
<dbReference type="EMBL" id="VWFC01000009">
    <property type="protein sequence ID" value="KAB1327372.1"/>
    <property type="molecule type" value="Genomic_DNA"/>
</dbReference>
<dbReference type="Proteomes" id="UP000375690">
    <property type="component" value="Unassembled WGS sequence"/>
</dbReference>
<comment type="caution">
    <text evidence="1">The sequence shown here is derived from an EMBL/GenBank/DDBJ whole genome shotgun (WGS) entry which is preliminary data.</text>
</comment>
<sequence>MNPSASHRSAGGTLFIIAILPAFNLIGQKETLVCNGKIYSETHKQKFEVREATFKIDKNLANDSKLTLTINKQPISDWFKEQFGKMQQSMKSKGFRL</sequence>